<dbReference type="PANTHER" id="PTHR47481">
    <property type="match status" value="1"/>
</dbReference>
<protein>
    <recommendedName>
        <fullName evidence="3">CCHC-type domain-containing protein</fullName>
    </recommendedName>
</protein>
<dbReference type="GO" id="GO:0008270">
    <property type="term" value="F:zinc ion binding"/>
    <property type="evidence" value="ECO:0007669"/>
    <property type="project" value="UniProtKB-KW"/>
</dbReference>
<sequence length="379" mass="41315">MASSSPSTCSPTLTSTQTPTILLSNISNLVSIKLDHSNYVLWKYQITSILKAYSVLSFVDGTQQCPPEYLQNSNGSLQENSLYQQWISRDQGLLTLINSTFSPTALSLVVGQTTAHGVCIKKESTDSINSFLQKIKDTRDRLGAVGVQIDNEEILHIVLKGLPHEYHAFGTAIRTRNDATSFEDIHVLLTAEEQSLKSTIELSKEHAHMAMLANANRNNTLFSSQGNRGHGRNSFNRGRGRNFHNNSGRGGYNNAGNNSSGNAGSLGGFNNHYNSSPTQSYNQRPSCQICGKNGHAALDCYHRMDYSYQGKQPPSKLAAMAATSNSQHSDQSYWISDTGATDHFTPDLSTIPDHQEYTGTDLATVGNGQAIPITHIGNS</sequence>
<dbReference type="GO" id="GO:0003676">
    <property type="term" value="F:nucleic acid binding"/>
    <property type="evidence" value="ECO:0007669"/>
    <property type="project" value="InterPro"/>
</dbReference>
<accession>A0A2N9IW97</accession>
<name>A0A2N9IW97_FAGSY</name>
<dbReference type="EMBL" id="OIVN01006261">
    <property type="protein sequence ID" value="SPD29162.1"/>
    <property type="molecule type" value="Genomic_DNA"/>
</dbReference>
<dbReference type="Pfam" id="PF14244">
    <property type="entry name" value="Retrotran_gag_3"/>
    <property type="match status" value="1"/>
</dbReference>
<evidence type="ECO:0000259" key="3">
    <source>
        <dbReference type="PROSITE" id="PS50158"/>
    </source>
</evidence>
<keyword evidence="1" id="KW-0862">Zinc</keyword>
<dbReference type="InterPro" id="IPR001878">
    <property type="entry name" value="Znf_CCHC"/>
</dbReference>
<feature type="region of interest" description="Disordered" evidence="2">
    <location>
        <begin position="223"/>
        <end position="259"/>
    </location>
</feature>
<organism evidence="4">
    <name type="scientific">Fagus sylvatica</name>
    <name type="common">Beechnut</name>
    <dbReference type="NCBI Taxonomy" id="28930"/>
    <lineage>
        <taxon>Eukaryota</taxon>
        <taxon>Viridiplantae</taxon>
        <taxon>Streptophyta</taxon>
        <taxon>Embryophyta</taxon>
        <taxon>Tracheophyta</taxon>
        <taxon>Spermatophyta</taxon>
        <taxon>Magnoliopsida</taxon>
        <taxon>eudicotyledons</taxon>
        <taxon>Gunneridae</taxon>
        <taxon>Pentapetalae</taxon>
        <taxon>rosids</taxon>
        <taxon>fabids</taxon>
        <taxon>Fagales</taxon>
        <taxon>Fagaceae</taxon>
        <taxon>Fagus</taxon>
    </lineage>
</organism>
<dbReference type="InterPro" id="IPR029472">
    <property type="entry name" value="Copia-like_N"/>
</dbReference>
<evidence type="ECO:0000256" key="2">
    <source>
        <dbReference type="SAM" id="MobiDB-lite"/>
    </source>
</evidence>
<feature type="domain" description="CCHC-type" evidence="3">
    <location>
        <begin position="287"/>
        <end position="300"/>
    </location>
</feature>
<dbReference type="PANTHER" id="PTHR47481:SF31">
    <property type="entry name" value="OS01G0873500 PROTEIN"/>
    <property type="match status" value="1"/>
</dbReference>
<evidence type="ECO:0000256" key="1">
    <source>
        <dbReference type="PROSITE-ProRule" id="PRU00047"/>
    </source>
</evidence>
<dbReference type="Pfam" id="PF14223">
    <property type="entry name" value="Retrotran_gag_2"/>
    <property type="match status" value="1"/>
</dbReference>
<proteinExistence type="predicted"/>
<gene>
    <name evidence="4" type="ORF">FSB_LOCUS57044</name>
</gene>
<keyword evidence="1" id="KW-0863">Zinc-finger</keyword>
<evidence type="ECO:0000313" key="4">
    <source>
        <dbReference type="EMBL" id="SPD29162.1"/>
    </source>
</evidence>
<reference evidence="4" key="1">
    <citation type="submission" date="2018-02" db="EMBL/GenBank/DDBJ databases">
        <authorList>
            <person name="Cohen D.B."/>
            <person name="Kent A.D."/>
        </authorList>
    </citation>
    <scope>NUCLEOTIDE SEQUENCE</scope>
</reference>
<dbReference type="AlphaFoldDB" id="A0A2N9IW97"/>
<dbReference type="PROSITE" id="PS50158">
    <property type="entry name" value="ZF_CCHC"/>
    <property type="match status" value="1"/>
</dbReference>
<keyword evidence="1" id="KW-0479">Metal-binding</keyword>
<feature type="compositionally biased region" description="Low complexity" evidence="2">
    <location>
        <begin position="232"/>
        <end position="247"/>
    </location>
</feature>